<evidence type="ECO:0000256" key="3">
    <source>
        <dbReference type="ARBA" id="ARBA00022729"/>
    </source>
</evidence>
<dbReference type="InterPro" id="IPR009045">
    <property type="entry name" value="Zn_M74/Hedgehog-like"/>
</dbReference>
<organism evidence="9 10">
    <name type="scientific">Benzoatithermus flavus</name>
    <dbReference type="NCBI Taxonomy" id="3108223"/>
    <lineage>
        <taxon>Bacteria</taxon>
        <taxon>Pseudomonadati</taxon>
        <taxon>Pseudomonadota</taxon>
        <taxon>Alphaproteobacteria</taxon>
        <taxon>Geminicoccales</taxon>
        <taxon>Geminicoccaceae</taxon>
        <taxon>Benzoatithermus</taxon>
    </lineage>
</organism>
<evidence type="ECO:0000256" key="8">
    <source>
        <dbReference type="SAM" id="SignalP"/>
    </source>
</evidence>
<dbReference type="EC" id="3.4.-.-" evidence="9"/>
<sequence length="290" mass="30987">MSSRARILFASLCVLCFGLGPAVAAMPDSPFAKELFGSVTVPAPAEHGAHVIGSFAKGCLAGAVALPVDGPGWQAVRLSRNRVWGHPALIAFIGRLAAAAREDGWPGLLVGDMAQPRGGPMRTGHASHQIGLDVDIWLTPMPDRRLTLEERESLAPVSMIADGKLTADPAKLTQARIALLRRAALDPAVARIFVHPGIKQALCRKAGPDRAWLAKIRPWWGHDTHFHVRLACPADEPFCRDQDPPPAGDGCGAELAWWFTDEPWQKPPAPAKPLVLADLPAECAAVLQAP</sequence>
<evidence type="ECO:0000256" key="5">
    <source>
        <dbReference type="ARBA" id="ARBA00022801"/>
    </source>
</evidence>
<evidence type="ECO:0000256" key="7">
    <source>
        <dbReference type="ARBA" id="ARBA00023049"/>
    </source>
</evidence>
<comment type="caution">
    <text evidence="9">The sequence shown here is derived from an EMBL/GenBank/DDBJ whole genome shotgun (WGS) entry which is preliminary data.</text>
</comment>
<proteinExistence type="predicted"/>
<evidence type="ECO:0000313" key="10">
    <source>
        <dbReference type="Proteomes" id="UP001375743"/>
    </source>
</evidence>
<keyword evidence="3 8" id="KW-0732">Signal</keyword>
<evidence type="ECO:0000256" key="2">
    <source>
        <dbReference type="ARBA" id="ARBA00022723"/>
    </source>
</evidence>
<dbReference type="Proteomes" id="UP001375743">
    <property type="component" value="Unassembled WGS sequence"/>
</dbReference>
<dbReference type="NCBIfam" id="NF006947">
    <property type="entry name" value="PRK09429.1"/>
    <property type="match status" value="1"/>
</dbReference>
<dbReference type="GO" id="GO:0016787">
    <property type="term" value="F:hydrolase activity"/>
    <property type="evidence" value="ECO:0007669"/>
    <property type="project" value="UniProtKB-KW"/>
</dbReference>
<accession>A0ABU8XUH9</accession>
<protein>
    <submittedName>
        <fullName evidence="9">Penicillin-insensitive murein endopeptidase</fullName>
        <ecNumber evidence="9">3.4.-.-</ecNumber>
    </submittedName>
</protein>
<evidence type="ECO:0000256" key="4">
    <source>
        <dbReference type="ARBA" id="ARBA00022764"/>
    </source>
</evidence>
<keyword evidence="7" id="KW-0482">Metalloprotease</keyword>
<dbReference type="Pfam" id="PF03411">
    <property type="entry name" value="Peptidase_M74"/>
    <property type="match status" value="1"/>
</dbReference>
<dbReference type="SUPFAM" id="SSF55166">
    <property type="entry name" value="Hedgehog/DD-peptidase"/>
    <property type="match status" value="1"/>
</dbReference>
<feature type="chain" id="PRO_5047456982" evidence="8">
    <location>
        <begin position="25"/>
        <end position="290"/>
    </location>
</feature>
<keyword evidence="2" id="KW-0479">Metal-binding</keyword>
<dbReference type="InterPro" id="IPR005073">
    <property type="entry name" value="Peptidase_M74"/>
</dbReference>
<gene>
    <name evidence="9" type="primary">mepA</name>
    <name evidence="9" type="ORF">U1T56_12940</name>
</gene>
<dbReference type="Gene3D" id="3.30.1380.10">
    <property type="match status" value="1"/>
</dbReference>
<evidence type="ECO:0000313" key="9">
    <source>
        <dbReference type="EMBL" id="MEK0084063.1"/>
    </source>
</evidence>
<keyword evidence="5 9" id="KW-0378">Hydrolase</keyword>
<evidence type="ECO:0000256" key="6">
    <source>
        <dbReference type="ARBA" id="ARBA00022833"/>
    </source>
</evidence>
<keyword evidence="10" id="KW-1185">Reference proteome</keyword>
<keyword evidence="4" id="KW-0574">Periplasm</keyword>
<name>A0ABU8XUH9_9PROT</name>
<keyword evidence="1" id="KW-0645">Protease</keyword>
<feature type="signal peptide" evidence="8">
    <location>
        <begin position="1"/>
        <end position="24"/>
    </location>
</feature>
<evidence type="ECO:0000256" key="1">
    <source>
        <dbReference type="ARBA" id="ARBA00022670"/>
    </source>
</evidence>
<reference evidence="9 10" key="1">
    <citation type="submission" date="2024-01" db="EMBL/GenBank/DDBJ databases">
        <title>Multi-omics insights into the function and evolution of sodium benzoate biodegradation pathways in Benzoatithermus flavus gen. nov., sp. nov. from hot spring.</title>
        <authorList>
            <person name="Hu C.-J."/>
            <person name="Li W.-J."/>
        </authorList>
    </citation>
    <scope>NUCLEOTIDE SEQUENCE [LARGE SCALE GENOMIC DNA]</scope>
    <source>
        <strain evidence="9 10">SYSU G07066</strain>
    </source>
</reference>
<keyword evidence="6" id="KW-0862">Zinc</keyword>
<dbReference type="EMBL" id="JBBLZC010000012">
    <property type="protein sequence ID" value="MEK0084063.1"/>
    <property type="molecule type" value="Genomic_DNA"/>
</dbReference>
<dbReference type="PIRSF" id="PIRSF018455">
    <property type="entry name" value="MepA"/>
    <property type="match status" value="1"/>
</dbReference>